<reference evidence="5" key="2">
    <citation type="submission" date="2021-04" db="EMBL/GenBank/DDBJ databases">
        <authorList>
            <person name="Gilroy R."/>
        </authorList>
    </citation>
    <scope>NUCLEOTIDE SEQUENCE</scope>
    <source>
        <strain evidence="5">CHK195-9823</strain>
    </source>
</reference>
<evidence type="ECO:0000259" key="4">
    <source>
        <dbReference type="PROSITE" id="PS50987"/>
    </source>
</evidence>
<dbReference type="PROSITE" id="PS50987">
    <property type="entry name" value="HTH_ARSR_2"/>
    <property type="match status" value="1"/>
</dbReference>
<dbReference type="InterPro" id="IPR036390">
    <property type="entry name" value="WH_DNA-bd_sf"/>
</dbReference>
<dbReference type="CDD" id="cd00090">
    <property type="entry name" value="HTH_ARSR"/>
    <property type="match status" value="1"/>
</dbReference>
<protein>
    <submittedName>
        <fullName evidence="5">Helix-turn-helix domain-containing protein</fullName>
    </submittedName>
</protein>
<proteinExistence type="predicted"/>
<evidence type="ECO:0000256" key="1">
    <source>
        <dbReference type="ARBA" id="ARBA00023015"/>
    </source>
</evidence>
<dbReference type="InterPro" id="IPR036388">
    <property type="entry name" value="WH-like_DNA-bd_sf"/>
</dbReference>
<keyword evidence="1" id="KW-0805">Transcription regulation</keyword>
<dbReference type="Gene3D" id="1.10.10.10">
    <property type="entry name" value="Winged helix-like DNA-binding domain superfamily/Winged helix DNA-binding domain"/>
    <property type="match status" value="1"/>
</dbReference>
<dbReference type="SUPFAM" id="SSF46785">
    <property type="entry name" value="Winged helix' DNA-binding domain"/>
    <property type="match status" value="1"/>
</dbReference>
<keyword evidence="2" id="KW-0238">DNA-binding</keyword>
<dbReference type="AlphaFoldDB" id="A0A9D1PGE8"/>
<dbReference type="InterPro" id="IPR001845">
    <property type="entry name" value="HTH_ArsR_DNA-bd_dom"/>
</dbReference>
<dbReference type="InterPro" id="IPR051011">
    <property type="entry name" value="Metal_resp_trans_reg"/>
</dbReference>
<accession>A0A9D1PGE8</accession>
<dbReference type="PANTHER" id="PTHR43132">
    <property type="entry name" value="ARSENICAL RESISTANCE OPERON REPRESSOR ARSR-RELATED"/>
    <property type="match status" value="1"/>
</dbReference>
<dbReference type="PANTHER" id="PTHR43132:SF2">
    <property type="entry name" value="ARSENICAL RESISTANCE OPERON REPRESSOR ARSR-RELATED"/>
    <property type="match status" value="1"/>
</dbReference>
<gene>
    <name evidence="5" type="ORF">H9747_14730</name>
</gene>
<comment type="caution">
    <text evidence="5">The sequence shown here is derived from an EMBL/GenBank/DDBJ whole genome shotgun (WGS) entry which is preliminary data.</text>
</comment>
<dbReference type="SMART" id="SM00418">
    <property type="entry name" value="HTH_ARSR"/>
    <property type="match status" value="1"/>
</dbReference>
<dbReference type="GO" id="GO:0003677">
    <property type="term" value="F:DNA binding"/>
    <property type="evidence" value="ECO:0007669"/>
    <property type="project" value="UniProtKB-KW"/>
</dbReference>
<dbReference type="Proteomes" id="UP000886814">
    <property type="component" value="Unassembled WGS sequence"/>
</dbReference>
<dbReference type="EMBL" id="DXIQ01000105">
    <property type="protein sequence ID" value="HIV40225.1"/>
    <property type="molecule type" value="Genomic_DNA"/>
</dbReference>
<dbReference type="InterPro" id="IPR011991">
    <property type="entry name" value="ArsR-like_HTH"/>
</dbReference>
<reference evidence="5" key="1">
    <citation type="journal article" date="2021" name="PeerJ">
        <title>Extensive microbial diversity within the chicken gut microbiome revealed by metagenomics and culture.</title>
        <authorList>
            <person name="Gilroy R."/>
            <person name="Ravi A."/>
            <person name="Getino M."/>
            <person name="Pursley I."/>
            <person name="Horton D.L."/>
            <person name="Alikhan N.F."/>
            <person name="Baker D."/>
            <person name="Gharbi K."/>
            <person name="Hall N."/>
            <person name="Watson M."/>
            <person name="Adriaenssens E.M."/>
            <person name="Foster-Nyarko E."/>
            <person name="Jarju S."/>
            <person name="Secka A."/>
            <person name="Antonio M."/>
            <person name="Oren A."/>
            <person name="Chaudhuri R.R."/>
            <person name="La Ragione R."/>
            <person name="Hildebrand F."/>
            <person name="Pallen M.J."/>
        </authorList>
    </citation>
    <scope>NUCLEOTIDE SEQUENCE</scope>
    <source>
        <strain evidence="5">CHK195-9823</strain>
    </source>
</reference>
<name>A0A9D1PGE8_9FIRM</name>
<evidence type="ECO:0000256" key="2">
    <source>
        <dbReference type="ARBA" id="ARBA00023125"/>
    </source>
</evidence>
<evidence type="ECO:0000256" key="3">
    <source>
        <dbReference type="ARBA" id="ARBA00023163"/>
    </source>
</evidence>
<keyword evidence="3" id="KW-0804">Transcription</keyword>
<dbReference type="Pfam" id="PF12840">
    <property type="entry name" value="HTH_20"/>
    <property type="match status" value="1"/>
</dbReference>
<sequence>MDRNLNLANEKELTALGKALSSETRIRILHLLGKEPLCVNEIAEMLGIPSSSAALNIRVLEDAGLIRTELKPAARGSMKMCIPQEGKIILDLQRQAQKKKEEIISMPVGNYVDYKVTPTCGMVNEEGYIDGEDEPRCFYDPKRTTAKLIWFSSGYLEYRFPNAALQEQPARVLEFSAELCSEAPDYNLDYPSDITLWINGKEAGTWCCPSDFGGRRGKLNPDWWEDTKSQYGNLKTWRLDPTGSYLDGKKSASFRIQEYGLEEGPYISVVIGVKDQAEHVGGVNIFGSCFGDYPQDLVMKIKF</sequence>
<evidence type="ECO:0000313" key="5">
    <source>
        <dbReference type="EMBL" id="HIV40225.1"/>
    </source>
</evidence>
<dbReference type="GO" id="GO:0003700">
    <property type="term" value="F:DNA-binding transcription factor activity"/>
    <property type="evidence" value="ECO:0007669"/>
    <property type="project" value="InterPro"/>
</dbReference>
<organism evidence="5 6">
    <name type="scientific">Candidatus Blautia stercorigallinarum</name>
    <dbReference type="NCBI Taxonomy" id="2838501"/>
    <lineage>
        <taxon>Bacteria</taxon>
        <taxon>Bacillati</taxon>
        <taxon>Bacillota</taxon>
        <taxon>Clostridia</taxon>
        <taxon>Lachnospirales</taxon>
        <taxon>Lachnospiraceae</taxon>
        <taxon>Blautia</taxon>
    </lineage>
</organism>
<feature type="domain" description="HTH arsR-type" evidence="4">
    <location>
        <begin position="5"/>
        <end position="104"/>
    </location>
</feature>
<evidence type="ECO:0000313" key="6">
    <source>
        <dbReference type="Proteomes" id="UP000886814"/>
    </source>
</evidence>